<keyword evidence="16" id="KW-1185">Reference proteome</keyword>
<comment type="subunit">
    <text evidence="4">Interacts (via C-terminus) with host PPP1CB.</text>
</comment>
<dbReference type="GO" id="GO:0005783">
    <property type="term" value="C:endoplasmic reticulum"/>
    <property type="evidence" value="ECO:0007669"/>
    <property type="project" value="TreeGrafter"/>
</dbReference>
<evidence type="ECO:0000256" key="6">
    <source>
        <dbReference type="ARBA" id="ARBA00022581"/>
    </source>
</evidence>
<dbReference type="EMBL" id="JH431728">
    <property type="status" value="NOT_ANNOTATED_CDS"/>
    <property type="molecule type" value="Genomic_DNA"/>
</dbReference>
<feature type="compositionally biased region" description="Low complexity" evidence="13">
    <location>
        <begin position="115"/>
        <end position="136"/>
    </location>
</feature>
<proteinExistence type="inferred from homology"/>
<evidence type="ECO:0000256" key="8">
    <source>
        <dbReference type="ARBA" id="ARBA00022830"/>
    </source>
</evidence>
<comment type="similarity">
    <text evidence="3">Belongs to the PPP1R15 family.</text>
</comment>
<evidence type="ECO:0000259" key="14">
    <source>
        <dbReference type="Pfam" id="PF10488"/>
    </source>
</evidence>
<evidence type="ECO:0000256" key="3">
    <source>
        <dbReference type="ARBA" id="ARBA00010161"/>
    </source>
</evidence>
<evidence type="ECO:0000256" key="10">
    <source>
        <dbReference type="ARBA" id="ARBA00023258"/>
    </source>
</evidence>
<dbReference type="EnsemblMetazoa" id="SMAR015431-RA">
    <property type="protein sequence ID" value="SMAR015431-PA"/>
    <property type="gene ID" value="SMAR015431"/>
</dbReference>
<evidence type="ECO:0000256" key="7">
    <source>
        <dbReference type="ARBA" id="ARBA00022632"/>
    </source>
</evidence>
<dbReference type="AlphaFoldDB" id="T1JNK2"/>
<dbReference type="GO" id="GO:0051246">
    <property type="term" value="P:regulation of protein metabolic process"/>
    <property type="evidence" value="ECO:0007669"/>
    <property type="project" value="UniProtKB-ARBA"/>
</dbReference>
<keyword evidence="11" id="KW-0899">Viral immunoevasion</keyword>
<dbReference type="Proteomes" id="UP000014500">
    <property type="component" value="Unassembled WGS sequence"/>
</dbReference>
<feature type="region of interest" description="Disordered" evidence="13">
    <location>
        <begin position="161"/>
        <end position="198"/>
    </location>
</feature>
<feature type="region of interest" description="Disordered" evidence="13">
    <location>
        <begin position="110"/>
        <end position="143"/>
    </location>
</feature>
<reference evidence="16" key="1">
    <citation type="submission" date="2011-05" db="EMBL/GenBank/DDBJ databases">
        <authorList>
            <person name="Richards S.R."/>
            <person name="Qu J."/>
            <person name="Jiang H."/>
            <person name="Jhangiani S.N."/>
            <person name="Agravi P."/>
            <person name="Goodspeed R."/>
            <person name="Gross S."/>
            <person name="Mandapat C."/>
            <person name="Jackson L."/>
            <person name="Mathew T."/>
            <person name="Pu L."/>
            <person name="Thornton R."/>
            <person name="Saada N."/>
            <person name="Wilczek-Boney K.B."/>
            <person name="Lee S."/>
            <person name="Kovar C."/>
            <person name="Wu Y."/>
            <person name="Scherer S.E."/>
            <person name="Worley K.C."/>
            <person name="Muzny D.M."/>
            <person name="Gibbs R."/>
        </authorList>
    </citation>
    <scope>NUCLEOTIDE SEQUENCE</scope>
    <source>
        <strain evidence="16">Brora</strain>
    </source>
</reference>
<keyword evidence="9" id="KW-0426">Late protein</keyword>
<dbReference type="InterPro" id="IPR019523">
    <property type="entry name" value="Prot_Pase1_reg-su15A/B_C"/>
</dbReference>
<sequence>MPNKNLYNLCENMLYHEPTMEDKMTEKHTFSRLFNGLTGSGLNTTCKLSNNCKLPHQSFLGQKNDEFAMYDKIVKAEPHEEICNTEIDILQSNILLQIRYGMQIGAETKTKCENSENSPAPESASKAASSSVNLSKNLDKETAEPSLEINENLKVCDKTWKKRSNRRAKSRSAVMREKKRTRCNNRRSRKANRSNSVKNDQHCTLIQEKVVLQDESSVNEEKKVEFIAELEDKVPALQFGVGIEWSFVSESEDEDLPFVSECNSVSYIIDRRESLTICLEDDWDCVDDDWDCVDNADDDNDDVWASFQQCGLQTAGLFLGNFVCQDAIDGSAMCDDESEEELNYRIRIADANARWERGLRDEKFIESCSEKKKVHFASDLVEVHSLAIEDDEDSRKGPWEEYARDRERFTKKIEDLDTIISPVLSATHRAKIYKKLYC</sequence>
<dbReference type="InterPro" id="IPR051254">
    <property type="entry name" value="PPP1R15"/>
</dbReference>
<dbReference type="GO" id="GO:0000164">
    <property type="term" value="C:protein phosphatase type 1 complex"/>
    <property type="evidence" value="ECO:0007669"/>
    <property type="project" value="TreeGrafter"/>
</dbReference>
<dbReference type="PANTHER" id="PTHR16489:SF12">
    <property type="entry name" value="GH11727P"/>
    <property type="match status" value="1"/>
</dbReference>
<evidence type="ECO:0000256" key="13">
    <source>
        <dbReference type="SAM" id="MobiDB-lite"/>
    </source>
</evidence>
<evidence type="ECO:0000256" key="4">
    <source>
        <dbReference type="ARBA" id="ARBA00011204"/>
    </source>
</evidence>
<protein>
    <recommendedName>
        <fullName evidence="5">Protein DP71L</fullName>
    </recommendedName>
    <alternativeName>
        <fullName evidence="12">MyD116 homolog</fullName>
    </alternativeName>
</protein>
<comment type="function">
    <text evidence="1">Interacts with the host phosphatase PP1 catalytic subunit (PPP1CB) and recruits it to dephosphorylate EIF2S1/eIF2alpha and therefore restores the host translation that has been shut-down by the host. Also inhibits the EIF2S1/eIF2alpha-ATF4-DDIT3/CHOP pathway.</text>
</comment>
<evidence type="ECO:0000256" key="5">
    <source>
        <dbReference type="ARBA" id="ARBA00019072"/>
    </source>
</evidence>
<dbReference type="PANTHER" id="PTHR16489">
    <property type="entry name" value="GH11727P"/>
    <property type="match status" value="1"/>
</dbReference>
<dbReference type="Pfam" id="PF10488">
    <property type="entry name" value="PP1c_bdg"/>
    <property type="match status" value="1"/>
</dbReference>
<reference evidence="15" key="2">
    <citation type="submission" date="2015-02" db="UniProtKB">
        <authorList>
            <consortium name="EnsemblMetazoa"/>
        </authorList>
    </citation>
    <scope>IDENTIFICATION</scope>
</reference>
<accession>T1JNK2</accession>
<dbReference type="HOGENOM" id="CLU_626024_0_0_1"/>
<feature type="domain" description="Protein phosphatase 1 regulatory subunit 15A/B C-terminal" evidence="14">
    <location>
        <begin position="341"/>
        <end position="436"/>
    </location>
</feature>
<dbReference type="eggNOG" id="ENOG502QV9K">
    <property type="taxonomic scope" value="Eukaryota"/>
</dbReference>
<dbReference type="GO" id="GO:0039502">
    <property type="term" value="P:symbiont-mediated suppression of host type I interferon-mediated signaling pathway"/>
    <property type="evidence" value="ECO:0007669"/>
    <property type="project" value="UniProtKB-KW"/>
</dbReference>
<dbReference type="GO" id="GO:0034976">
    <property type="term" value="P:response to endoplasmic reticulum stress"/>
    <property type="evidence" value="ECO:0007669"/>
    <property type="project" value="TreeGrafter"/>
</dbReference>
<evidence type="ECO:0000256" key="12">
    <source>
        <dbReference type="ARBA" id="ARBA00031298"/>
    </source>
</evidence>
<organism evidence="15 16">
    <name type="scientific">Strigamia maritima</name>
    <name type="common">European centipede</name>
    <name type="synonym">Geophilus maritimus</name>
    <dbReference type="NCBI Taxonomy" id="126957"/>
    <lineage>
        <taxon>Eukaryota</taxon>
        <taxon>Metazoa</taxon>
        <taxon>Ecdysozoa</taxon>
        <taxon>Arthropoda</taxon>
        <taxon>Myriapoda</taxon>
        <taxon>Chilopoda</taxon>
        <taxon>Pleurostigmophora</taxon>
        <taxon>Geophilomorpha</taxon>
        <taxon>Linotaeniidae</taxon>
        <taxon>Strigamia</taxon>
    </lineage>
</organism>
<evidence type="ECO:0000256" key="2">
    <source>
        <dbReference type="ARBA" id="ARBA00007512"/>
    </source>
</evidence>
<evidence type="ECO:0000313" key="15">
    <source>
        <dbReference type="EnsemblMetazoa" id="SMAR015431-PA"/>
    </source>
</evidence>
<keyword evidence="6" id="KW-0945">Host-virus interaction</keyword>
<keyword evidence="8" id="KW-1114">Inhibition of host interferon signaling pathway by virus</keyword>
<comment type="similarity">
    <text evidence="2">Belongs to the asfivirus DP71L family.</text>
</comment>
<keyword evidence="10" id="KW-0922">Interferon antiviral system evasion</keyword>
<feature type="compositionally biased region" description="Basic residues" evidence="13">
    <location>
        <begin position="177"/>
        <end position="192"/>
    </location>
</feature>
<evidence type="ECO:0000256" key="9">
    <source>
        <dbReference type="ARBA" id="ARBA00022921"/>
    </source>
</evidence>
<dbReference type="GO" id="GO:0019888">
    <property type="term" value="F:protein phosphatase regulator activity"/>
    <property type="evidence" value="ECO:0007669"/>
    <property type="project" value="TreeGrafter"/>
</dbReference>
<dbReference type="OMA" id="DDWDCVD"/>
<evidence type="ECO:0000313" key="16">
    <source>
        <dbReference type="Proteomes" id="UP000014500"/>
    </source>
</evidence>
<name>T1JNK2_STRMM</name>
<evidence type="ECO:0000256" key="1">
    <source>
        <dbReference type="ARBA" id="ARBA00003756"/>
    </source>
</evidence>
<feature type="compositionally biased region" description="Basic residues" evidence="13">
    <location>
        <begin position="161"/>
        <end position="170"/>
    </location>
</feature>
<keyword evidence="7" id="KW-1090">Inhibition of host innate immune response by virus</keyword>
<evidence type="ECO:0000256" key="11">
    <source>
        <dbReference type="ARBA" id="ARBA00023280"/>
    </source>
</evidence>